<comment type="caution">
    <text evidence="1">The sequence shown here is derived from an EMBL/GenBank/DDBJ whole genome shotgun (WGS) entry which is preliminary data.</text>
</comment>
<keyword evidence="2" id="KW-1185">Reference proteome</keyword>
<organism evidence="1 2">
    <name type="scientific">Zarea fungicola</name>
    <dbReference type="NCBI Taxonomy" id="93591"/>
    <lineage>
        <taxon>Eukaryota</taxon>
        <taxon>Fungi</taxon>
        <taxon>Dikarya</taxon>
        <taxon>Ascomycota</taxon>
        <taxon>Pezizomycotina</taxon>
        <taxon>Sordariomycetes</taxon>
        <taxon>Hypocreomycetidae</taxon>
        <taxon>Hypocreales</taxon>
        <taxon>Cordycipitaceae</taxon>
        <taxon>Zarea</taxon>
    </lineage>
</organism>
<gene>
    <name evidence="1" type="ORF">NQ176_g7157</name>
</gene>
<reference evidence="1" key="1">
    <citation type="submission" date="2022-08" db="EMBL/GenBank/DDBJ databases">
        <title>Genome Sequence of Lecanicillium fungicola.</title>
        <authorList>
            <person name="Buettner E."/>
        </authorList>
    </citation>
    <scope>NUCLEOTIDE SEQUENCE</scope>
    <source>
        <strain evidence="1">Babe33</strain>
    </source>
</reference>
<evidence type="ECO:0000313" key="2">
    <source>
        <dbReference type="Proteomes" id="UP001143910"/>
    </source>
</evidence>
<accession>A0ACC1N1V6</accession>
<dbReference type="Proteomes" id="UP001143910">
    <property type="component" value="Unassembled WGS sequence"/>
</dbReference>
<proteinExistence type="predicted"/>
<protein>
    <submittedName>
        <fullName evidence="1">Uncharacterized protein</fullName>
    </submittedName>
</protein>
<dbReference type="EMBL" id="JANJQO010001148">
    <property type="protein sequence ID" value="KAJ2972438.1"/>
    <property type="molecule type" value="Genomic_DNA"/>
</dbReference>
<sequence length="459" mass="49295">MLPRLSRPSKVTRTNVPSSSRRRRSLTSAALEEVENYVHTNSTDIDSGNSLTRPSSPVSSIDGGNGSHASDEYNIADAFNSDDGYNSGNGYRPEDVFNSSNTFSSAAAFNNAHAFNINNSFGTGSDLNNAQEPRTAADIAYEKYGEDVKIDSALCRKVAVEIAHRLPLQRREHQKLNMERRSNLEALLCHMTGQQVVNPCKNCRKGHGPWQQCVVYDGQMCGSCTNCWYNASGSRCTFHCNAAVAAAAVRSPPYPITIPNGPLPGILAGCSDRNRPNPPYYSPLSETGLKREWGLEVGLSSQSQPSLMMPSALPMPARSFNLAKFHPLFTSHVAPALYQALTGNAAGTPLLDDTGNPTNNQPSQLLVTAMNQASQLSPLERHFARMESGAEELALRIAEFNAYVGTPEGSAEYNSCLAATEGGFLLQTGGGMDQSPSAGAEEACKNSPIFDDGSFASPD</sequence>
<evidence type="ECO:0000313" key="1">
    <source>
        <dbReference type="EMBL" id="KAJ2972438.1"/>
    </source>
</evidence>
<name>A0ACC1N1V6_9HYPO</name>